<evidence type="ECO:0000256" key="1">
    <source>
        <dbReference type="SAM" id="MobiDB-lite"/>
    </source>
</evidence>
<keyword evidence="3" id="KW-1185">Reference proteome</keyword>
<comment type="caution">
    <text evidence="2">The sequence shown here is derived from an EMBL/GenBank/DDBJ whole genome shotgun (WGS) entry which is preliminary data.</text>
</comment>
<reference evidence="2" key="1">
    <citation type="submission" date="2022-07" db="EMBL/GenBank/DDBJ databases">
        <title>Phylogenomic reconstructions and comparative analyses of Kickxellomycotina fungi.</title>
        <authorList>
            <person name="Reynolds N.K."/>
            <person name="Stajich J.E."/>
            <person name="Barry K."/>
            <person name="Grigoriev I.V."/>
            <person name="Crous P."/>
            <person name="Smith M.E."/>
        </authorList>
    </citation>
    <scope>NUCLEOTIDE SEQUENCE</scope>
    <source>
        <strain evidence="2">RSA 861</strain>
    </source>
</reference>
<organism evidence="2 3">
    <name type="scientific">Tieghemiomyces parasiticus</name>
    <dbReference type="NCBI Taxonomy" id="78921"/>
    <lineage>
        <taxon>Eukaryota</taxon>
        <taxon>Fungi</taxon>
        <taxon>Fungi incertae sedis</taxon>
        <taxon>Zoopagomycota</taxon>
        <taxon>Kickxellomycotina</taxon>
        <taxon>Dimargaritomycetes</taxon>
        <taxon>Dimargaritales</taxon>
        <taxon>Dimargaritaceae</taxon>
        <taxon>Tieghemiomyces</taxon>
    </lineage>
</organism>
<dbReference type="EMBL" id="JANBPT010000079">
    <property type="protein sequence ID" value="KAJ1928302.1"/>
    <property type="molecule type" value="Genomic_DNA"/>
</dbReference>
<evidence type="ECO:0000313" key="3">
    <source>
        <dbReference type="Proteomes" id="UP001150569"/>
    </source>
</evidence>
<proteinExistence type="predicted"/>
<dbReference type="OrthoDB" id="10404911at2759"/>
<protein>
    <submittedName>
        <fullName evidence="2">Uncharacterized protein</fullName>
    </submittedName>
</protein>
<gene>
    <name evidence="2" type="ORF">IWQ60_002178</name>
</gene>
<sequence>MAVQRNHSARAPAFTEQTTTGWPLLSDDIEAEAVALPPTGHPAPRSSPELESEVLPMPILSNALLDDPVEDFGHEDGGGDAGLDLSHPGTLDRVQTFDGADSLMDDFLQRETARADALSIEDERDGWWMDGWKDEEADSIDTHLTSPFMFSGPVAHIGNVGGEVHNERLSTNPNPTLKSPGRKDPGPDDTTLPLASDSLWGIPSLSPLSTLPPPDVAAPSNRPGEPPVRTPLTTSRRPRVPSLAGRIHFRGPPPTAHLTATRLQEAFNRDHSCATPVAAGKLSVLGHDTSSAEFTAADDTGFQPTAKRRRIRVKPDGYVAQFRALVREERSDHVLWYHHTHSQLTDDDHSRPSAAAQVMRTVQRSVNVKLTSLFATPVGVMATCTWLDRDGFERHLPDLYAHLTAAQASVRAGSPPGRPSNNNYRRSLWPLRLVFYADLLPTTAQAGARSALQRAVAQERNVTLCDPWHVMYGAAPDGSRDGKAEVAAYLLVTKFTVA</sequence>
<dbReference type="Proteomes" id="UP001150569">
    <property type="component" value="Unassembled WGS sequence"/>
</dbReference>
<accession>A0A9W8AHX7</accession>
<feature type="region of interest" description="Disordered" evidence="1">
    <location>
        <begin position="164"/>
        <end position="239"/>
    </location>
</feature>
<evidence type="ECO:0000313" key="2">
    <source>
        <dbReference type="EMBL" id="KAJ1928302.1"/>
    </source>
</evidence>
<feature type="region of interest" description="Disordered" evidence="1">
    <location>
        <begin position="1"/>
        <end position="22"/>
    </location>
</feature>
<name>A0A9W8AHX7_9FUNG</name>
<dbReference type="AlphaFoldDB" id="A0A9W8AHX7"/>